<evidence type="ECO:0000256" key="9">
    <source>
        <dbReference type="ARBA" id="ARBA00023271"/>
    </source>
</evidence>
<feature type="coiled-coil region" evidence="10">
    <location>
        <begin position="115"/>
        <end position="176"/>
    </location>
</feature>
<dbReference type="PANTHER" id="PTHR23075">
    <property type="entry name" value="PUTATIVE ATP-ASE"/>
    <property type="match status" value="1"/>
</dbReference>
<dbReference type="InterPro" id="IPR003959">
    <property type="entry name" value="ATPase_AAA_core"/>
</dbReference>
<evidence type="ECO:0000256" key="5">
    <source>
        <dbReference type="ARBA" id="ARBA00022840"/>
    </source>
</evidence>
<dbReference type="GO" id="GO:0005524">
    <property type="term" value="F:ATP binding"/>
    <property type="evidence" value="ECO:0007669"/>
    <property type="project" value="UniProtKB-KW"/>
</dbReference>
<gene>
    <name evidence="13" type="ORF">PHET_01381</name>
</gene>
<evidence type="ECO:0000313" key="14">
    <source>
        <dbReference type="Proteomes" id="UP000748531"/>
    </source>
</evidence>
<evidence type="ECO:0000256" key="6">
    <source>
        <dbReference type="ARBA" id="ARBA00023054"/>
    </source>
</evidence>
<keyword evidence="4" id="KW-0999">Mitochondrion inner membrane</keyword>
<dbReference type="InterPro" id="IPR021911">
    <property type="entry name" value="ATAD3_N"/>
</dbReference>
<evidence type="ECO:0000256" key="1">
    <source>
        <dbReference type="ARBA" id="ARBA00004273"/>
    </source>
</evidence>
<keyword evidence="3" id="KW-0547">Nucleotide-binding</keyword>
<dbReference type="OrthoDB" id="199596at2759"/>
<evidence type="ECO:0000256" key="11">
    <source>
        <dbReference type="SAM" id="MobiDB-lite"/>
    </source>
</evidence>
<evidence type="ECO:0000256" key="8">
    <source>
        <dbReference type="ARBA" id="ARBA00023136"/>
    </source>
</evidence>
<dbReference type="InterPro" id="IPR027417">
    <property type="entry name" value="P-loop_NTPase"/>
</dbReference>
<dbReference type="EMBL" id="LUCH01000443">
    <property type="protein sequence ID" value="KAF5405125.1"/>
    <property type="molecule type" value="Genomic_DNA"/>
</dbReference>
<keyword evidence="7" id="KW-0496">Mitochondrion</keyword>
<dbReference type="GO" id="GO:0007005">
    <property type="term" value="P:mitochondrion organization"/>
    <property type="evidence" value="ECO:0007669"/>
    <property type="project" value="TreeGrafter"/>
</dbReference>
<keyword evidence="14" id="KW-1185">Reference proteome</keyword>
<feature type="domain" description="AAA+ ATPase" evidence="12">
    <location>
        <begin position="335"/>
        <end position="468"/>
    </location>
</feature>
<reference evidence="13" key="1">
    <citation type="submission" date="2019-05" db="EMBL/GenBank/DDBJ databases">
        <title>Annotation for the trematode Paragonimus heterotremus.</title>
        <authorList>
            <person name="Choi Y.-J."/>
        </authorList>
    </citation>
    <scope>NUCLEOTIDE SEQUENCE</scope>
    <source>
        <strain evidence="13">LC</strain>
    </source>
</reference>
<evidence type="ECO:0000256" key="10">
    <source>
        <dbReference type="SAM" id="Coils"/>
    </source>
</evidence>
<evidence type="ECO:0000256" key="2">
    <source>
        <dbReference type="ARBA" id="ARBA00004436"/>
    </source>
</evidence>
<dbReference type="GO" id="GO:0005743">
    <property type="term" value="C:mitochondrial inner membrane"/>
    <property type="evidence" value="ECO:0007669"/>
    <property type="project" value="UniProtKB-SubCell"/>
</dbReference>
<keyword evidence="9" id="KW-1135">Mitochondrion nucleoid</keyword>
<proteinExistence type="predicted"/>
<dbReference type="Pfam" id="PF00004">
    <property type="entry name" value="AAA"/>
    <property type="match status" value="1"/>
</dbReference>
<dbReference type="Proteomes" id="UP000748531">
    <property type="component" value="Unassembled WGS sequence"/>
</dbReference>
<protein>
    <submittedName>
        <fullName evidence="13">ATPase family AAA domain-containing protein 3-B</fullName>
    </submittedName>
</protein>
<dbReference type="SUPFAM" id="SSF52540">
    <property type="entry name" value="P-loop containing nucleoside triphosphate hydrolases"/>
    <property type="match status" value="1"/>
</dbReference>
<keyword evidence="6 10" id="KW-0175">Coiled coil</keyword>
<name>A0A8J4T5N2_9TREM</name>
<dbReference type="Pfam" id="PF12037">
    <property type="entry name" value="ATAD3_N"/>
    <property type="match status" value="1"/>
</dbReference>
<comment type="subcellular location">
    <subcellularLocation>
        <location evidence="1">Mitochondrion inner membrane</location>
    </subcellularLocation>
    <subcellularLocation>
        <location evidence="2">Mitochondrion matrix</location>
        <location evidence="2">Mitochondrion nucleoid</location>
    </subcellularLocation>
</comment>
<sequence>MSWLFGYGKPAPSDPAVQISGAPSPPVPPPNKKEHKSDETASSYRFDSAALERAAKAAKELEASSHLFFYFFILVEHAKEAFELSQKREQTLQMEYQSKMKEYELGMEQIKIQQYRAQQEERRKTMEEEAKIQKQRADYQDMLARKRQEDQLALQARMQEESLKKQEESIKKQEAMRRSTIEFEAELRHKNEMKQIEAKIRGEAQVERENRELRLERARLEAKEYRQTILESISTAGSVLGSGLNAFISERDKVATVIGSLTLLAGGIYGAKYGIVRDTSRLNIVDTIRHPILTTKRLFARPMDPLSGVILNPNLEANLRKIAIATRHTKANNGFYRNVLMAGPPGTGKTMFTKSLAKHSGMDYAILTGGDIAPMGNEGVTAVHKVFDWANTSKKGVLLFVDEADAFLRKREQERISEGLRATLNAFLFRTGEQSKKFMLVLASNQPEQFDWAINDRMDEIVQFDLPGLAERERLVRHYFDLYLLQPSLDKRQRIRLADDIDYTAECEEVARRTEGLSGREISKIAIAWQTAAYASEDGILTKAMMEAVVNSAIAANRKKREWRQHKLPAPGDAIDIAPA</sequence>
<dbReference type="PANTHER" id="PTHR23075:SF0">
    <property type="entry name" value="ATPASE FAMILY AAA DOMAIN-CONTAINING PROTEIN 3"/>
    <property type="match status" value="1"/>
</dbReference>
<evidence type="ECO:0000313" key="13">
    <source>
        <dbReference type="EMBL" id="KAF5405125.1"/>
    </source>
</evidence>
<dbReference type="Gene3D" id="3.40.50.300">
    <property type="entry name" value="P-loop containing nucleotide triphosphate hydrolases"/>
    <property type="match status" value="1"/>
</dbReference>
<organism evidence="13 14">
    <name type="scientific">Paragonimus heterotremus</name>
    <dbReference type="NCBI Taxonomy" id="100268"/>
    <lineage>
        <taxon>Eukaryota</taxon>
        <taxon>Metazoa</taxon>
        <taxon>Spiralia</taxon>
        <taxon>Lophotrochozoa</taxon>
        <taxon>Platyhelminthes</taxon>
        <taxon>Trematoda</taxon>
        <taxon>Digenea</taxon>
        <taxon>Plagiorchiida</taxon>
        <taxon>Troglotremata</taxon>
        <taxon>Troglotrematidae</taxon>
        <taxon>Paragonimus</taxon>
    </lineage>
</organism>
<accession>A0A8J4T5N2</accession>
<keyword evidence="8" id="KW-0472">Membrane</keyword>
<dbReference type="InterPro" id="IPR003593">
    <property type="entry name" value="AAA+_ATPase"/>
</dbReference>
<evidence type="ECO:0000259" key="12">
    <source>
        <dbReference type="SMART" id="SM00382"/>
    </source>
</evidence>
<evidence type="ECO:0000256" key="7">
    <source>
        <dbReference type="ARBA" id="ARBA00023128"/>
    </source>
</evidence>
<dbReference type="CDD" id="cd19512">
    <property type="entry name" value="RecA-like_ATAD3-like"/>
    <property type="match status" value="1"/>
</dbReference>
<dbReference type="GO" id="GO:0042645">
    <property type="term" value="C:mitochondrial nucleoid"/>
    <property type="evidence" value="ECO:0007669"/>
    <property type="project" value="UniProtKB-SubCell"/>
</dbReference>
<evidence type="ECO:0000256" key="3">
    <source>
        <dbReference type="ARBA" id="ARBA00022741"/>
    </source>
</evidence>
<evidence type="ECO:0000256" key="4">
    <source>
        <dbReference type="ARBA" id="ARBA00022792"/>
    </source>
</evidence>
<dbReference type="GO" id="GO:0008270">
    <property type="term" value="F:zinc ion binding"/>
    <property type="evidence" value="ECO:0007669"/>
    <property type="project" value="TreeGrafter"/>
</dbReference>
<keyword evidence="5" id="KW-0067">ATP-binding</keyword>
<feature type="region of interest" description="Disordered" evidence="11">
    <location>
        <begin position="1"/>
        <end position="43"/>
    </location>
</feature>
<dbReference type="AlphaFoldDB" id="A0A8J4T5N2"/>
<dbReference type="GO" id="GO:0016887">
    <property type="term" value="F:ATP hydrolysis activity"/>
    <property type="evidence" value="ECO:0007669"/>
    <property type="project" value="InterPro"/>
</dbReference>
<comment type="caution">
    <text evidence="13">The sequence shown here is derived from an EMBL/GenBank/DDBJ whole genome shotgun (WGS) entry which is preliminary data.</text>
</comment>
<dbReference type="SMART" id="SM00382">
    <property type="entry name" value="AAA"/>
    <property type="match status" value="1"/>
</dbReference>
<dbReference type="FunFam" id="3.40.50.300:FF:000470">
    <property type="entry name" value="ATPase family, AAA domain containing 3A"/>
    <property type="match status" value="1"/>
</dbReference>